<reference evidence="2 3" key="1">
    <citation type="submission" date="2015-12" db="EMBL/GenBank/DDBJ databases">
        <authorList>
            <person name="Shamseldin A."/>
            <person name="Moawad H."/>
            <person name="Abd El-Rahim W.M."/>
            <person name="Sadowsky M.J."/>
        </authorList>
    </citation>
    <scope>NUCLEOTIDE SEQUENCE [LARGE SCALE GENOMIC DNA]</scope>
    <source>
        <strain evidence="2 3">WF1</strain>
    </source>
</reference>
<organism evidence="2 3">
    <name type="scientific">Methyloprofundus sedimenti</name>
    <dbReference type="NCBI Taxonomy" id="1420851"/>
    <lineage>
        <taxon>Bacteria</taxon>
        <taxon>Pseudomonadati</taxon>
        <taxon>Pseudomonadota</taxon>
        <taxon>Gammaproteobacteria</taxon>
        <taxon>Methylococcales</taxon>
        <taxon>Methylococcaceae</taxon>
        <taxon>Methyloprofundus</taxon>
    </lineage>
</organism>
<dbReference type="Pfam" id="PF03724">
    <property type="entry name" value="META"/>
    <property type="match status" value="2"/>
</dbReference>
<dbReference type="AlphaFoldDB" id="A0A1V8M7K9"/>
<keyword evidence="3" id="KW-1185">Reference proteome</keyword>
<dbReference type="EMBL" id="LPUF01000001">
    <property type="protein sequence ID" value="OQK17564.1"/>
    <property type="molecule type" value="Genomic_DNA"/>
</dbReference>
<dbReference type="InterPro" id="IPR038670">
    <property type="entry name" value="HslJ-like_sf"/>
</dbReference>
<dbReference type="Gene3D" id="2.40.128.270">
    <property type="match status" value="2"/>
</dbReference>
<evidence type="ECO:0000313" key="3">
    <source>
        <dbReference type="Proteomes" id="UP000191980"/>
    </source>
</evidence>
<comment type="caution">
    <text evidence="2">The sequence shown here is derived from an EMBL/GenBank/DDBJ whole genome shotgun (WGS) entry which is preliminary data.</text>
</comment>
<dbReference type="STRING" id="1420851.AU255_06750"/>
<feature type="domain" description="DUF306" evidence="1">
    <location>
        <begin position="171"/>
        <end position="278"/>
    </location>
</feature>
<protein>
    <recommendedName>
        <fullName evidence="1">DUF306 domain-containing protein</fullName>
    </recommendedName>
</protein>
<dbReference type="PROSITE" id="PS51257">
    <property type="entry name" value="PROKAR_LIPOPROTEIN"/>
    <property type="match status" value="1"/>
</dbReference>
<dbReference type="InterPro" id="IPR053147">
    <property type="entry name" value="Hsp_HslJ-like"/>
</dbReference>
<dbReference type="InterPro" id="IPR005184">
    <property type="entry name" value="DUF306_Meta_HslJ"/>
</dbReference>
<dbReference type="PANTHER" id="PTHR35535">
    <property type="entry name" value="HEAT SHOCK PROTEIN HSLJ"/>
    <property type="match status" value="1"/>
</dbReference>
<evidence type="ECO:0000259" key="1">
    <source>
        <dbReference type="Pfam" id="PF03724"/>
    </source>
</evidence>
<feature type="domain" description="DUF306" evidence="1">
    <location>
        <begin position="54"/>
        <end position="165"/>
    </location>
</feature>
<sequence>MQKKLLISLILLQGCSMNSPTQNTAAEQLIEPPDIRYASVAPDKDIQEGQRMQNPLKENQWQLQSYLSEQGMQSALADTQASIEFSERKVSGSTGCNRYFADYQLIGDDTLKISQTGLTMMICVEAIAAQEQQFLKNLAEINFYLFQDQQLRLLDADREVRLVFKMLPALTLEQTAWQMTGINNGTGNVVSSTQTGKANLQFIDGKLQGSSGCNALTASYQINGSELSIGPVISTRKFCAENGLMIQEQRLLQALTQVSRYEIRAQQLRLVDVNGSLMLSLKQK</sequence>
<gene>
    <name evidence="2" type="ORF">AU255_06750</name>
</gene>
<dbReference type="PANTHER" id="PTHR35535:SF1">
    <property type="entry name" value="HEAT SHOCK PROTEIN HSLJ"/>
    <property type="match status" value="1"/>
</dbReference>
<dbReference type="Proteomes" id="UP000191980">
    <property type="component" value="Unassembled WGS sequence"/>
</dbReference>
<accession>A0A1V8M7K9</accession>
<evidence type="ECO:0000313" key="2">
    <source>
        <dbReference type="EMBL" id="OQK17564.1"/>
    </source>
</evidence>
<name>A0A1V8M7K9_9GAMM</name>
<proteinExistence type="predicted"/>